<sequence>MKEVMEQIFDDLDEYRDFCRIYGRVFNEAHLYKDKTPYEDFRRWKDTGKARQWPGYPFYPKKRYDNRDNRDYKKRER</sequence>
<gene>
    <name evidence="1" type="ORF">METZ01_LOCUS485167</name>
</gene>
<evidence type="ECO:0000313" key="1">
    <source>
        <dbReference type="EMBL" id="SVE32313.1"/>
    </source>
</evidence>
<name>A0A383CJV6_9ZZZZ</name>
<organism evidence="1">
    <name type="scientific">marine metagenome</name>
    <dbReference type="NCBI Taxonomy" id="408172"/>
    <lineage>
        <taxon>unclassified sequences</taxon>
        <taxon>metagenomes</taxon>
        <taxon>ecological metagenomes</taxon>
    </lineage>
</organism>
<accession>A0A383CJV6</accession>
<dbReference type="EMBL" id="UINC01209334">
    <property type="protein sequence ID" value="SVE32313.1"/>
    <property type="molecule type" value="Genomic_DNA"/>
</dbReference>
<reference evidence="1" key="1">
    <citation type="submission" date="2018-05" db="EMBL/GenBank/DDBJ databases">
        <authorList>
            <person name="Lanie J.A."/>
            <person name="Ng W.-L."/>
            <person name="Kazmierczak K.M."/>
            <person name="Andrzejewski T.M."/>
            <person name="Davidsen T.M."/>
            <person name="Wayne K.J."/>
            <person name="Tettelin H."/>
            <person name="Glass J.I."/>
            <person name="Rusch D."/>
            <person name="Podicherti R."/>
            <person name="Tsui H.-C.T."/>
            <person name="Winkler M.E."/>
        </authorList>
    </citation>
    <scope>NUCLEOTIDE SEQUENCE</scope>
</reference>
<protein>
    <submittedName>
        <fullName evidence="1">Uncharacterized protein</fullName>
    </submittedName>
</protein>
<dbReference type="AlphaFoldDB" id="A0A383CJV6"/>
<proteinExistence type="predicted"/>